<evidence type="ECO:0008006" key="3">
    <source>
        <dbReference type="Google" id="ProtNLM"/>
    </source>
</evidence>
<accession>A0A7X0H2U2</accession>
<organism evidence="1 2">
    <name type="scientific">Algisphaera agarilytica</name>
    <dbReference type="NCBI Taxonomy" id="1385975"/>
    <lineage>
        <taxon>Bacteria</taxon>
        <taxon>Pseudomonadati</taxon>
        <taxon>Planctomycetota</taxon>
        <taxon>Phycisphaerae</taxon>
        <taxon>Phycisphaerales</taxon>
        <taxon>Phycisphaeraceae</taxon>
        <taxon>Algisphaera</taxon>
    </lineage>
</organism>
<dbReference type="AlphaFoldDB" id="A0A7X0H2U2"/>
<dbReference type="RefSeq" id="WP_184675138.1">
    <property type="nucleotide sequence ID" value="NZ_JACHGY010000001.1"/>
</dbReference>
<dbReference type="InterPro" id="IPR029475">
    <property type="entry name" value="DUF6807"/>
</dbReference>
<gene>
    <name evidence="1" type="ORF">HNQ40_000007</name>
</gene>
<protein>
    <recommendedName>
        <fullName evidence="3">Methane oxygenase PmoA</fullName>
    </recommendedName>
</protein>
<reference evidence="1 2" key="1">
    <citation type="submission" date="2020-08" db="EMBL/GenBank/DDBJ databases">
        <title>Genomic Encyclopedia of Type Strains, Phase IV (KMG-IV): sequencing the most valuable type-strain genomes for metagenomic binning, comparative biology and taxonomic classification.</title>
        <authorList>
            <person name="Goeker M."/>
        </authorList>
    </citation>
    <scope>NUCLEOTIDE SEQUENCE [LARGE SCALE GENOMIC DNA]</scope>
    <source>
        <strain evidence="1 2">DSM 103725</strain>
    </source>
</reference>
<evidence type="ECO:0000313" key="2">
    <source>
        <dbReference type="Proteomes" id="UP000541810"/>
    </source>
</evidence>
<proteinExistence type="predicted"/>
<evidence type="ECO:0000313" key="1">
    <source>
        <dbReference type="EMBL" id="MBB6428201.1"/>
    </source>
</evidence>
<comment type="caution">
    <text evidence="1">The sequence shown here is derived from an EMBL/GenBank/DDBJ whole genome shotgun (WGS) entry which is preliminary data.</text>
</comment>
<name>A0A7X0H2U2_9BACT</name>
<keyword evidence="2" id="KW-1185">Reference proteome</keyword>
<dbReference type="Pfam" id="PF14100">
    <property type="entry name" value="DUF6807"/>
    <property type="match status" value="1"/>
</dbReference>
<dbReference type="Proteomes" id="UP000541810">
    <property type="component" value="Unassembled WGS sequence"/>
</dbReference>
<sequence>MSQPSINIVESPDSTTLEFDGKALWTLVHDPEQGKPYIHPLASTGGVVFTDLRPEDHPWHRGVWFSWKFINGVNYWEEDRTTGKSKGETRLLQTTVDAQDEAVSIAIDLAYAPAGSDEIVMREHRTLHITHPDDEGIYTVHWSSAFTAQDNDVHLDRTPIPGEPDGRKYGGYAGWSVRMNPQMRKGTFINSEAQVLGNREPARWQAYHTPQGASLLFMDHPDNLNAPAKWYLAKGMPYFSPAVIHDGPYTLQAHETLELQYALVVHPGQLQPDAAERRWKQWVAE</sequence>
<dbReference type="EMBL" id="JACHGY010000001">
    <property type="protein sequence ID" value="MBB6428201.1"/>
    <property type="molecule type" value="Genomic_DNA"/>
</dbReference>